<feature type="active site" description="Schiff-base intermediate with substrate; via topaquinone" evidence="10">
    <location>
        <position position="405"/>
    </location>
</feature>
<comment type="subunit">
    <text evidence="3">Homodimer.</text>
</comment>
<dbReference type="InterPro" id="IPR036460">
    <property type="entry name" value="Cu_amine_oxidase_C_sf"/>
</dbReference>
<dbReference type="Gene3D" id="3.10.450.40">
    <property type="match status" value="2"/>
</dbReference>
<keyword evidence="5 10" id="KW-0801">TPQ</keyword>
<dbReference type="EMBL" id="JAIWQS010000005">
    <property type="protein sequence ID" value="KAJ8766321.1"/>
    <property type="molecule type" value="Genomic_DNA"/>
</dbReference>
<evidence type="ECO:0000256" key="4">
    <source>
        <dbReference type="ARBA" id="ARBA00022723"/>
    </source>
</evidence>
<keyword evidence="8" id="KW-1015">Disulfide bond</keyword>
<dbReference type="SUPFAM" id="SSF49998">
    <property type="entry name" value="Amine oxidase catalytic domain"/>
    <property type="match status" value="1"/>
</dbReference>
<evidence type="ECO:0000256" key="10">
    <source>
        <dbReference type="PIRSR" id="PIRSR600269-50"/>
    </source>
</evidence>
<dbReference type="PANTHER" id="PTHR10638">
    <property type="entry name" value="COPPER AMINE OXIDASE"/>
    <property type="match status" value="1"/>
</dbReference>
<sequence length="657" mass="74167">MKLWLFFLSFFFFFIVISTKTPISSHPLDPLSAEELVLVQKIVKKSYPSKSHNITFQYVGLDDPEKPLVLSWLSNPKNNPPRRALVVARSNKETHEIIVDLSKRTIFSDQVYEGPGFPLITYEEQMASILLPLKYTPFIESMKKRGINVSEVVCSTFTKGWFGENKGKRVLKLLAFQIDNTVNLFMRPIEGIEILVDLDEMKIAEYSDKFTLPVAKSEGTDYRFTAQKPPLGPHIGGAAVMQPDGQGFKIDGHTIRWVNWEFHLALDVRVGPVISLASIYDPEKKKYRSVLYRGHVSELFVPYMDPSKDYYYRSFFDCGEFGFGQSAASLIPNADCPSNAVFMDGYYAGKDGTPVKVSNAFCIFERHAGEVMWRHTESGIPGVTVNEARPDVSLVARMVATIGNYDHVVDWEFKPSGSIKVQVGLTGILEVKGTTYTHVDQIKEEAHGSLLAENTIGVYHDHFLSFYLDLDVDGVDNSFEKKGLLMKPVTDGSTPRKSYWTVVSETAKTESEAKMQLGQKPYELVIVNPNKKTKAGNKYGYRIIPGATLHSLLLENDYPQIRGAFSENNIWVTPHNKSEKWAGGRYVDQSQGQDTLAAWTLRNREIENKDIVLWYVMAFHHVPCQEDFPLMPTLTGGFELRPTNFFESNPVLKVVTG</sequence>
<comment type="cofactor">
    <cofactor evidence="1">
        <name>Cu cation</name>
        <dbReference type="ChEBI" id="CHEBI:23378"/>
    </cofactor>
</comment>
<dbReference type="GO" id="GO:0048038">
    <property type="term" value="F:quinone binding"/>
    <property type="evidence" value="ECO:0007669"/>
    <property type="project" value="InterPro"/>
</dbReference>
<dbReference type="Pfam" id="PF02728">
    <property type="entry name" value="Cu_amine_oxidN3"/>
    <property type="match status" value="1"/>
</dbReference>
<dbReference type="SUPFAM" id="SSF54416">
    <property type="entry name" value="Amine oxidase N-terminal region"/>
    <property type="match status" value="2"/>
</dbReference>
<dbReference type="GO" id="GO:0005507">
    <property type="term" value="F:copper ion binding"/>
    <property type="evidence" value="ECO:0007669"/>
    <property type="project" value="InterPro"/>
</dbReference>
<dbReference type="PANTHER" id="PTHR10638:SF87">
    <property type="entry name" value="AMINE OXIDASE [COPPER-CONTAINING] ALPHA 2, PEROXISOMAL-RELATED"/>
    <property type="match status" value="1"/>
</dbReference>
<keyword evidence="7 12" id="KW-0186">Copper</keyword>
<feature type="signal peptide" evidence="13">
    <location>
        <begin position="1"/>
        <end position="19"/>
    </location>
</feature>
<evidence type="ECO:0000313" key="18">
    <source>
        <dbReference type="Proteomes" id="UP001159364"/>
    </source>
</evidence>
<dbReference type="FunFam" id="2.70.98.20:FF:000004">
    <property type="entry name" value="Amine oxidase"/>
    <property type="match status" value="1"/>
</dbReference>
<comment type="PTM">
    <text evidence="11 12">Topaquinone (TPQ) is generated by copper-dependent autoxidation of a specific tyrosyl residue.</text>
</comment>
<evidence type="ECO:0000256" key="1">
    <source>
        <dbReference type="ARBA" id="ARBA00001935"/>
    </source>
</evidence>
<dbReference type="InterPro" id="IPR016182">
    <property type="entry name" value="Cu_amine_oxidase_N-reg"/>
</dbReference>
<feature type="modified residue" description="2',4',5'-topaquinone" evidence="11">
    <location>
        <position position="405"/>
    </location>
</feature>
<dbReference type="Proteomes" id="UP001159364">
    <property type="component" value="Linkage Group LG05"/>
</dbReference>
<dbReference type="Pfam" id="PF01179">
    <property type="entry name" value="Cu_amine_oxid"/>
    <property type="match status" value="1"/>
</dbReference>
<keyword evidence="18" id="KW-1185">Reference proteome</keyword>
<proteinExistence type="inferred from homology"/>
<evidence type="ECO:0000256" key="11">
    <source>
        <dbReference type="PIRSR" id="PIRSR600269-51"/>
    </source>
</evidence>
<dbReference type="InterPro" id="IPR015802">
    <property type="entry name" value="Cu_amine_oxidase_N3"/>
</dbReference>
<evidence type="ECO:0000256" key="9">
    <source>
        <dbReference type="ARBA" id="ARBA00048032"/>
    </source>
</evidence>
<dbReference type="Gene3D" id="2.70.98.20">
    <property type="entry name" value="Copper amine oxidase, catalytic domain"/>
    <property type="match status" value="1"/>
</dbReference>
<evidence type="ECO:0000256" key="5">
    <source>
        <dbReference type="ARBA" id="ARBA00022772"/>
    </source>
</evidence>
<accession>A0AAV8TIS4</accession>
<evidence type="ECO:0000256" key="8">
    <source>
        <dbReference type="ARBA" id="ARBA00023157"/>
    </source>
</evidence>
<dbReference type="Pfam" id="PF02727">
    <property type="entry name" value="Cu_amine_oxidN2"/>
    <property type="match status" value="1"/>
</dbReference>
<dbReference type="InterPro" id="IPR000269">
    <property type="entry name" value="Cu_amine_oxidase"/>
</dbReference>
<keyword evidence="4 12" id="KW-0479">Metal-binding</keyword>
<dbReference type="GO" id="GO:0009308">
    <property type="term" value="P:amine metabolic process"/>
    <property type="evidence" value="ECO:0007669"/>
    <property type="project" value="UniProtKB-UniRule"/>
</dbReference>
<evidence type="ECO:0000256" key="13">
    <source>
        <dbReference type="SAM" id="SignalP"/>
    </source>
</evidence>
<evidence type="ECO:0000256" key="6">
    <source>
        <dbReference type="ARBA" id="ARBA00023002"/>
    </source>
</evidence>
<feature type="domain" description="Copper amine oxidase N2-terminal" evidence="15">
    <location>
        <begin position="26"/>
        <end position="110"/>
    </location>
</feature>
<dbReference type="AlphaFoldDB" id="A0AAV8TIS4"/>
<dbReference type="GO" id="GO:0008131">
    <property type="term" value="F:primary methylamine oxidase activity"/>
    <property type="evidence" value="ECO:0007669"/>
    <property type="project" value="UniProtKB-EC"/>
</dbReference>
<comment type="catalytic activity">
    <reaction evidence="9">
        <text>a primary methyl amine + O2 + H2O = an aldehyde + H2O2 + NH4(+)</text>
        <dbReference type="Rhea" id="RHEA:16153"/>
        <dbReference type="ChEBI" id="CHEBI:15377"/>
        <dbReference type="ChEBI" id="CHEBI:15379"/>
        <dbReference type="ChEBI" id="CHEBI:16240"/>
        <dbReference type="ChEBI" id="CHEBI:17478"/>
        <dbReference type="ChEBI" id="CHEBI:28938"/>
        <dbReference type="ChEBI" id="CHEBI:228804"/>
        <dbReference type="EC" id="1.4.3.21"/>
    </reaction>
</comment>
<comment type="caution">
    <text evidence="17">The sequence shown here is derived from an EMBL/GenBank/DDBJ whole genome shotgun (WGS) entry which is preliminary data.</text>
</comment>
<comment type="similarity">
    <text evidence="2 12">Belongs to the copper/topaquinone oxidase family.</text>
</comment>
<feature type="domain" description="Copper amine oxidase N3-terminal" evidence="16">
    <location>
        <begin position="120"/>
        <end position="210"/>
    </location>
</feature>
<evidence type="ECO:0000256" key="7">
    <source>
        <dbReference type="ARBA" id="ARBA00023008"/>
    </source>
</evidence>
<evidence type="ECO:0000259" key="14">
    <source>
        <dbReference type="Pfam" id="PF01179"/>
    </source>
</evidence>
<organism evidence="17 18">
    <name type="scientific">Erythroxylum novogranatense</name>
    <dbReference type="NCBI Taxonomy" id="1862640"/>
    <lineage>
        <taxon>Eukaryota</taxon>
        <taxon>Viridiplantae</taxon>
        <taxon>Streptophyta</taxon>
        <taxon>Embryophyta</taxon>
        <taxon>Tracheophyta</taxon>
        <taxon>Spermatophyta</taxon>
        <taxon>Magnoliopsida</taxon>
        <taxon>eudicotyledons</taxon>
        <taxon>Gunneridae</taxon>
        <taxon>Pentapetalae</taxon>
        <taxon>rosids</taxon>
        <taxon>fabids</taxon>
        <taxon>Malpighiales</taxon>
        <taxon>Erythroxylaceae</taxon>
        <taxon>Erythroxylum</taxon>
    </lineage>
</organism>
<protein>
    <recommendedName>
        <fullName evidence="12">Amine oxidase</fullName>
        <ecNumber evidence="12">1.4.3.-</ecNumber>
    </recommendedName>
</protein>
<feature type="active site" description="Proton acceptor" evidence="10">
    <location>
        <position position="317"/>
    </location>
</feature>
<reference evidence="17 18" key="1">
    <citation type="submission" date="2021-09" db="EMBL/GenBank/DDBJ databases">
        <title>Genomic insights and catalytic innovation underlie evolution of tropane alkaloids biosynthesis.</title>
        <authorList>
            <person name="Wang Y.-J."/>
            <person name="Tian T."/>
            <person name="Huang J.-P."/>
            <person name="Huang S.-X."/>
        </authorList>
    </citation>
    <scope>NUCLEOTIDE SEQUENCE [LARGE SCALE GENOMIC DNA]</scope>
    <source>
        <strain evidence="17">KIB-2018</strain>
        <tissue evidence="17">Leaf</tissue>
    </source>
</reference>
<evidence type="ECO:0000313" key="17">
    <source>
        <dbReference type="EMBL" id="KAJ8766321.1"/>
    </source>
</evidence>
<dbReference type="EC" id="1.4.3.-" evidence="12"/>
<keyword evidence="13" id="KW-0732">Signal</keyword>
<evidence type="ECO:0000259" key="16">
    <source>
        <dbReference type="Pfam" id="PF02728"/>
    </source>
</evidence>
<keyword evidence="6 12" id="KW-0560">Oxidoreductase</keyword>
<dbReference type="FunFam" id="3.10.450.40:FF:000012">
    <property type="entry name" value="Amine oxidase"/>
    <property type="match status" value="1"/>
</dbReference>
<dbReference type="InterPro" id="IPR015800">
    <property type="entry name" value="Cu_amine_oxidase_N2"/>
</dbReference>
<name>A0AAV8TIS4_9ROSI</name>
<feature type="chain" id="PRO_5043529873" description="Amine oxidase" evidence="13">
    <location>
        <begin position="20"/>
        <end position="657"/>
    </location>
</feature>
<evidence type="ECO:0000256" key="2">
    <source>
        <dbReference type="ARBA" id="ARBA00007983"/>
    </source>
</evidence>
<gene>
    <name evidence="17" type="ORF">K2173_022380</name>
</gene>
<evidence type="ECO:0000259" key="15">
    <source>
        <dbReference type="Pfam" id="PF02727"/>
    </source>
</evidence>
<comment type="cofactor">
    <cofactor evidence="12">
        <name>Cu cation</name>
        <dbReference type="ChEBI" id="CHEBI:23378"/>
    </cofactor>
    <text evidence="12">Contains 1 topaquinone per subunit.</text>
</comment>
<dbReference type="FunFam" id="3.10.450.40:FF:000005">
    <property type="entry name" value="Amine oxidase"/>
    <property type="match status" value="1"/>
</dbReference>
<evidence type="ECO:0000256" key="12">
    <source>
        <dbReference type="RuleBase" id="RU000672"/>
    </source>
</evidence>
<feature type="domain" description="Copper amine oxidase catalytic" evidence="14">
    <location>
        <begin position="240"/>
        <end position="652"/>
    </location>
</feature>
<evidence type="ECO:0000256" key="3">
    <source>
        <dbReference type="ARBA" id="ARBA00011738"/>
    </source>
</evidence>
<dbReference type="InterPro" id="IPR015798">
    <property type="entry name" value="Cu_amine_oxidase_C"/>
</dbReference>